<dbReference type="Proteomes" id="UP000494106">
    <property type="component" value="Unassembled WGS sequence"/>
</dbReference>
<dbReference type="AlphaFoldDB" id="A0A8S1BIQ4"/>
<comment type="caution">
    <text evidence="1">The sequence shown here is derived from an EMBL/GenBank/DDBJ whole genome shotgun (WGS) entry which is preliminary data.</text>
</comment>
<accession>A0A8S1BIQ4</accession>
<evidence type="ECO:0000313" key="2">
    <source>
        <dbReference type="Proteomes" id="UP000494106"/>
    </source>
</evidence>
<evidence type="ECO:0000313" key="1">
    <source>
        <dbReference type="EMBL" id="CAB3258894.1"/>
    </source>
</evidence>
<sequence length="73" mass="7638">MTGVALDVGTCTTQDGGGSLCSGDRCTGCAQRLPRGKHINVLTQEANIRSQVRTTLYKNACADGGVSARRELP</sequence>
<protein>
    <submittedName>
        <fullName evidence="1">Uncharacterized protein</fullName>
    </submittedName>
</protein>
<dbReference type="EMBL" id="CADEBC010000602">
    <property type="protein sequence ID" value="CAB3258894.1"/>
    <property type="molecule type" value="Genomic_DNA"/>
</dbReference>
<gene>
    <name evidence="1" type="ORF">APLA_LOCUS16749</name>
</gene>
<keyword evidence="2" id="KW-1185">Reference proteome</keyword>
<reference evidence="1 2" key="1">
    <citation type="submission" date="2020-04" db="EMBL/GenBank/DDBJ databases">
        <authorList>
            <person name="Wallbank WR R."/>
            <person name="Pardo Diaz C."/>
            <person name="Kozak K."/>
            <person name="Martin S."/>
            <person name="Jiggins C."/>
            <person name="Moest M."/>
            <person name="Warren A I."/>
            <person name="Byers J.R.P. K."/>
            <person name="Montejo-Kovacevich G."/>
            <person name="Yen C E."/>
        </authorList>
    </citation>
    <scope>NUCLEOTIDE SEQUENCE [LARGE SCALE GENOMIC DNA]</scope>
</reference>
<name>A0A8S1BIQ4_ARCPL</name>
<organism evidence="1 2">
    <name type="scientific">Arctia plantaginis</name>
    <name type="common">Wood tiger moth</name>
    <name type="synonym">Phalaena plantaginis</name>
    <dbReference type="NCBI Taxonomy" id="874455"/>
    <lineage>
        <taxon>Eukaryota</taxon>
        <taxon>Metazoa</taxon>
        <taxon>Ecdysozoa</taxon>
        <taxon>Arthropoda</taxon>
        <taxon>Hexapoda</taxon>
        <taxon>Insecta</taxon>
        <taxon>Pterygota</taxon>
        <taxon>Neoptera</taxon>
        <taxon>Endopterygota</taxon>
        <taxon>Lepidoptera</taxon>
        <taxon>Glossata</taxon>
        <taxon>Ditrysia</taxon>
        <taxon>Noctuoidea</taxon>
        <taxon>Erebidae</taxon>
        <taxon>Arctiinae</taxon>
        <taxon>Arctia</taxon>
    </lineage>
</organism>
<proteinExistence type="predicted"/>